<accession>A0A2T3B9Y4</accession>
<evidence type="ECO:0000256" key="8">
    <source>
        <dbReference type="ARBA" id="ARBA00038387"/>
    </source>
</evidence>
<evidence type="ECO:0000259" key="11">
    <source>
        <dbReference type="Pfam" id="PF18378"/>
    </source>
</evidence>
<dbReference type="GO" id="GO:0051028">
    <property type="term" value="P:mRNA transport"/>
    <property type="evidence" value="ECO:0007669"/>
    <property type="project" value="UniProtKB-KW"/>
</dbReference>
<dbReference type="InterPro" id="IPR041634">
    <property type="entry name" value="Nup188_C"/>
</dbReference>
<comment type="similarity">
    <text evidence="8">Belongs to the Nup188 family.</text>
</comment>
<feature type="domain" description="Nucleoporin Nup188 N-terminal subdomain III" evidence="12">
    <location>
        <begin position="702"/>
        <end position="1165"/>
    </location>
</feature>
<dbReference type="PANTHER" id="PTHR31431:SF1">
    <property type="entry name" value="NUCLEOPORIN NUP188"/>
    <property type="match status" value="1"/>
</dbReference>
<keyword evidence="2" id="KW-0813">Transport</keyword>
<dbReference type="FunCoup" id="A0A2T3B9Y4">
    <property type="interactions" value="130"/>
</dbReference>
<dbReference type="Proteomes" id="UP000241818">
    <property type="component" value="Unassembled WGS sequence"/>
</dbReference>
<dbReference type="Pfam" id="PF21093">
    <property type="entry name" value="Nup188_N-subdom_III"/>
    <property type="match status" value="1"/>
</dbReference>
<evidence type="ECO:0000313" key="14">
    <source>
        <dbReference type="Proteomes" id="UP000241818"/>
    </source>
</evidence>
<dbReference type="EMBL" id="KZ679007">
    <property type="protein sequence ID" value="PSS25084.1"/>
    <property type="molecule type" value="Genomic_DNA"/>
</dbReference>
<keyword evidence="5" id="KW-0811">Translocation</keyword>
<dbReference type="STRING" id="857342.A0A2T3B9Y4"/>
<dbReference type="Gene3D" id="1.25.10.70">
    <property type="match status" value="1"/>
</dbReference>
<evidence type="ECO:0000256" key="1">
    <source>
        <dbReference type="ARBA" id="ARBA00004567"/>
    </source>
</evidence>
<evidence type="ECO:0000256" key="7">
    <source>
        <dbReference type="ARBA" id="ARBA00023242"/>
    </source>
</evidence>
<dbReference type="PANTHER" id="PTHR31431">
    <property type="entry name" value="NUCLEOPORIN NUP188 HOMOLOG"/>
    <property type="match status" value="1"/>
</dbReference>
<sequence>MVPIPESSYFPALDKCLTGDQLLISWKTAASAISCADVSQSEGNSTIEQFLSNPDVLELLAHPFNAFPGPSQQTKAAFETKTSAINVTPSSSARYDIKEIKEDALWLSKEATIDEVSALRVVVVEWQSRTYAQLLDRFSNEELAGIRDAAGQSQSSLPVPLLSQGEDSKALQAAFETNDSRQFRILRTYLSERLHLLKCADMLLQKYVYQDAQNSGDTKGKAREGAVSRLIEIGQTLARSTPGESEKFILECIKGVETSLKNAETGSGWYKEKGGREELEIEWINNQITEATLTMEIIFQTLDISEAIASSNTVLAWLGLVTKYGFFDGFATDELSTQALISPLQSITAIISVSILSVGICLDYIQNPPPDVNPSPDAPNDAPYILNSTIIPQIHNMLMDIADNLPVNAGPLVLGWSVILQGIRLRVDDTRLSQEGYDEELLRIDRRSSDTSQSLLIRDPYEDAVTEINKGPAEDPIQLLALAAVNGSRVFEVLADLGLRLGDTSHAYFSNTVGAKMRMVILDLIRGSSAVGYIPEVVSAALSALTGGQNYWDLADARQLRKDNDPLFMFLDDEELVSTLLISARARYPFESLPFLKIVRALAACTTCYGGEDSKSVIDFLEKIPSFTHVLPADFSAYETTQEEDNNNSIRLTTPFQLFEPRMKTLMGLQDQSSLWKMDQDFCIPAGTYGRMVSESRPKVAYWFHEYSGFKYLGKLLETYLSAGDQLDTTTGDMADSDSVAEIIGLFATLLLSISKASNDQSTSKDEALRILEIASLGLSRNRDITSVIFDIFEEELQKQSTSFGSDVPLEVLTSCVQFIHALTPFTPGRVWPLIGRSGLLDIHRGGGKLSSIVGSVELVSGRYDFLYSCTRLLEALVEDFVTNALNRKFRSKASARFVNGEVTGAGVPDQVLAKILLSFTRYLVDVFESSSTWKFVEQNDCRRLSKTIAKTFDRILHYAYGLEISASTSKASESISSVSEPMAMMGALLPAASHITDSFLSTSSGTLRFQPLLRTFYDGFNAPYSALFFNENRLCTEQVTAVLSFSKTLLRVSVLLDRPTSQLENQLFKVSPLLARLYAVDDGYRIPVVALFESLIVSASNNTAEPPSLLGNLGPRNSKNFLQVLSDLDKPLSREDNYLSIMHFVSMIVSSRQQWFANYLLTGRSSRSALDDKSSGKDSGALDKPFLNTALDTLSAINDLPKRKVLATLEFVTLAHNFWPWATYDSQKHADFIKSISEFVGTLKPIQPSTTLEGSMDSCYQTRIAAYAAEILAMHLFHSRQTGKSSVTKDLISNISYFTRFAVAVPNYNSSLHANLKRNFESRYSGCKLADFQRTGLETRELGRDYFYSLLLADKMLSFDPAWRKPSGFGSEVATANVNLSLVDAQIALLHSWKYLAAELSSNIATEVELQKILARVACDCLVSNRRSQGSEEVFRRLTQTRADLALILIQRLLEARSAVPEMQKLLPTIWETIRQSDLTFDLALSAGNASYYRSLLKLLFLGLRVHAENQGQQQNTDVDFRASMRLVEKNDTISIVLDILYRVVANGLRDLAAFIHEKPAESSPADLALITAILQTCLRIPGIDLSYTTIVTTFVQNETARVATTLFTWSDSLAIDGDPIYGELSILFLLELSTVPTMAEQLAVDGVLGHIGAANITSYLRRTNVSPFAEGAGFQRCYSIWVRGILPLLLNLLDAVGASIASEVAVFLMQFPNLLEQASQAFDTPELSRTVTRTQTKYITLSICSEIHTLSLIMFILNGYRESTPGLEIPEVKWDAGAVLENVEFWLGSRTVLRERILPMGDKDVLLFKKKAEGTDATNRLEERVVGELCGIRDVLSGGEP</sequence>
<keyword evidence="14" id="KW-1185">Reference proteome</keyword>
<dbReference type="OrthoDB" id="102511at2759"/>
<proteinExistence type="inferred from homology"/>
<name>A0A2T3B9Y4_AMORE</name>
<feature type="domain" description="Nuclear pore protein Nup188 C-terminal" evidence="11">
    <location>
        <begin position="1467"/>
        <end position="1838"/>
    </location>
</feature>
<gene>
    <name evidence="13" type="ORF">M430DRAFT_114489</name>
</gene>
<dbReference type="GO" id="GO:0006606">
    <property type="term" value="P:protein import into nucleus"/>
    <property type="evidence" value="ECO:0007669"/>
    <property type="project" value="TreeGrafter"/>
</dbReference>
<evidence type="ECO:0000256" key="3">
    <source>
        <dbReference type="ARBA" id="ARBA00022816"/>
    </source>
</evidence>
<dbReference type="InParanoid" id="A0A2T3B9Y4"/>
<dbReference type="RefSeq" id="XP_024723683.1">
    <property type="nucleotide sequence ID" value="XM_024861559.1"/>
</dbReference>
<keyword evidence="3" id="KW-0509">mRNA transport</keyword>
<evidence type="ECO:0000256" key="6">
    <source>
        <dbReference type="ARBA" id="ARBA00023132"/>
    </source>
</evidence>
<evidence type="ECO:0000256" key="9">
    <source>
        <dbReference type="ARBA" id="ARBA00040174"/>
    </source>
</evidence>
<protein>
    <recommendedName>
        <fullName evidence="9">Nucleoporin NUP188</fullName>
    </recommendedName>
</protein>
<keyword evidence="4" id="KW-0653">Protein transport</keyword>
<evidence type="ECO:0000256" key="2">
    <source>
        <dbReference type="ARBA" id="ARBA00022448"/>
    </source>
</evidence>
<dbReference type="Pfam" id="PF21094">
    <property type="entry name" value="Nup188_SH3-like"/>
    <property type="match status" value="1"/>
</dbReference>
<dbReference type="GeneID" id="36569640"/>
<comment type="subcellular location">
    <subcellularLocation>
        <location evidence="1">Nucleus</location>
        <location evidence="1">Nuclear pore complex</location>
    </subcellularLocation>
</comment>
<dbReference type="GO" id="GO:0044611">
    <property type="term" value="C:nuclear pore inner ring"/>
    <property type="evidence" value="ECO:0007669"/>
    <property type="project" value="TreeGrafter"/>
</dbReference>
<dbReference type="Pfam" id="PF18378">
    <property type="entry name" value="Nup188_C"/>
    <property type="match status" value="1"/>
</dbReference>
<organism evidence="13 14">
    <name type="scientific">Amorphotheca resinae ATCC 22711</name>
    <dbReference type="NCBI Taxonomy" id="857342"/>
    <lineage>
        <taxon>Eukaryota</taxon>
        <taxon>Fungi</taxon>
        <taxon>Dikarya</taxon>
        <taxon>Ascomycota</taxon>
        <taxon>Pezizomycotina</taxon>
        <taxon>Leotiomycetes</taxon>
        <taxon>Helotiales</taxon>
        <taxon>Amorphothecaceae</taxon>
        <taxon>Amorphotheca</taxon>
    </lineage>
</organism>
<dbReference type="Pfam" id="PF10487">
    <property type="entry name" value="Nup188_N"/>
    <property type="match status" value="1"/>
</dbReference>
<evidence type="ECO:0000256" key="5">
    <source>
        <dbReference type="ARBA" id="ARBA00023010"/>
    </source>
</evidence>
<evidence type="ECO:0000259" key="10">
    <source>
        <dbReference type="Pfam" id="PF10487"/>
    </source>
</evidence>
<reference evidence="13 14" key="1">
    <citation type="journal article" date="2018" name="New Phytol.">
        <title>Comparative genomics and transcriptomics depict ericoid mycorrhizal fungi as versatile saprotrophs and plant mutualists.</title>
        <authorList>
            <person name="Martino E."/>
            <person name="Morin E."/>
            <person name="Grelet G.A."/>
            <person name="Kuo A."/>
            <person name="Kohler A."/>
            <person name="Daghino S."/>
            <person name="Barry K.W."/>
            <person name="Cichocki N."/>
            <person name="Clum A."/>
            <person name="Dockter R.B."/>
            <person name="Hainaut M."/>
            <person name="Kuo R.C."/>
            <person name="LaButti K."/>
            <person name="Lindahl B.D."/>
            <person name="Lindquist E.A."/>
            <person name="Lipzen A."/>
            <person name="Khouja H.R."/>
            <person name="Magnuson J."/>
            <person name="Murat C."/>
            <person name="Ohm R.A."/>
            <person name="Singer S.W."/>
            <person name="Spatafora J.W."/>
            <person name="Wang M."/>
            <person name="Veneault-Fourrey C."/>
            <person name="Henrissat B."/>
            <person name="Grigoriev I.V."/>
            <person name="Martin F.M."/>
            <person name="Perotto S."/>
        </authorList>
    </citation>
    <scope>NUCLEOTIDE SEQUENCE [LARGE SCALE GENOMIC DNA]</scope>
    <source>
        <strain evidence="13 14">ATCC 22711</strain>
    </source>
</reference>
<dbReference type="GO" id="GO:0006405">
    <property type="term" value="P:RNA export from nucleus"/>
    <property type="evidence" value="ECO:0007669"/>
    <property type="project" value="TreeGrafter"/>
</dbReference>
<evidence type="ECO:0000313" key="13">
    <source>
        <dbReference type="EMBL" id="PSS25084.1"/>
    </source>
</evidence>
<evidence type="ECO:0000259" key="12">
    <source>
        <dbReference type="Pfam" id="PF21093"/>
    </source>
</evidence>
<feature type="domain" description="Nucleoporin Nup188 N-terminal" evidence="10">
    <location>
        <begin position="95"/>
        <end position="421"/>
    </location>
</feature>
<dbReference type="InterPro" id="IPR044840">
    <property type="entry name" value="Nup188"/>
</dbReference>
<keyword evidence="7" id="KW-0539">Nucleus</keyword>
<evidence type="ECO:0000256" key="4">
    <source>
        <dbReference type="ARBA" id="ARBA00022927"/>
    </source>
</evidence>
<dbReference type="InterPro" id="IPR018864">
    <property type="entry name" value="Nucleoporin_Nup188_N"/>
</dbReference>
<dbReference type="InterPro" id="IPR048883">
    <property type="entry name" value="Nup188_N-subdom_III"/>
</dbReference>
<dbReference type="GO" id="GO:0017056">
    <property type="term" value="F:structural constituent of nuclear pore"/>
    <property type="evidence" value="ECO:0007669"/>
    <property type="project" value="InterPro"/>
</dbReference>
<keyword evidence="6" id="KW-0906">Nuclear pore complex</keyword>